<dbReference type="Proteomes" id="UP000515159">
    <property type="component" value="Chromosome 9"/>
</dbReference>
<proteinExistence type="predicted"/>
<dbReference type="GeneID" id="117366797"/>
<protein>
    <submittedName>
        <fullName evidence="5">Coiled-coil domain-containing protein 50 isoform X1</fullName>
    </submittedName>
</protein>
<dbReference type="InterPro" id="IPR039303">
    <property type="entry name" value="CCDC50"/>
</dbReference>
<dbReference type="PANTHER" id="PTHR22115:SF1">
    <property type="entry name" value="COILED-COIL DOMAIN-CONTAINING PROTEIN 50"/>
    <property type="match status" value="1"/>
</dbReference>
<reference evidence="5" key="1">
    <citation type="submission" date="2025-08" db="UniProtKB">
        <authorList>
            <consortium name="RefSeq"/>
        </authorList>
    </citation>
    <scope>IDENTIFICATION</scope>
</reference>
<dbReference type="CTD" id="152137"/>
<dbReference type="InParanoid" id="A0A6P8S8P6"/>
<feature type="compositionally biased region" description="Polar residues" evidence="2">
    <location>
        <begin position="307"/>
        <end position="316"/>
    </location>
</feature>
<feature type="domain" description="Coiled-coil" evidence="3">
    <location>
        <begin position="5"/>
        <end position="128"/>
    </location>
</feature>
<evidence type="ECO:0000256" key="2">
    <source>
        <dbReference type="SAM" id="MobiDB-lite"/>
    </source>
</evidence>
<dbReference type="KEGG" id="gsh:117366797"/>
<feature type="compositionally biased region" description="Basic and acidic residues" evidence="2">
    <location>
        <begin position="240"/>
        <end position="252"/>
    </location>
</feature>
<evidence type="ECO:0000256" key="1">
    <source>
        <dbReference type="ARBA" id="ARBA00023054"/>
    </source>
</evidence>
<dbReference type="RefSeq" id="XP_033814579.1">
    <property type="nucleotide sequence ID" value="XM_033958688.1"/>
</dbReference>
<evidence type="ECO:0000313" key="5">
    <source>
        <dbReference type="RefSeq" id="XP_033814579.1"/>
    </source>
</evidence>
<dbReference type="GO" id="GO:0031625">
    <property type="term" value="F:ubiquitin protein ligase binding"/>
    <property type="evidence" value="ECO:0007669"/>
    <property type="project" value="TreeGrafter"/>
</dbReference>
<gene>
    <name evidence="5" type="primary">CCDC50</name>
</gene>
<accession>A0A6P8S8P6</accession>
<keyword evidence="4" id="KW-1185">Reference proteome</keyword>
<dbReference type="OrthoDB" id="9994767at2759"/>
<feature type="compositionally biased region" description="Polar residues" evidence="2">
    <location>
        <begin position="453"/>
        <end position="472"/>
    </location>
</feature>
<feature type="compositionally biased region" description="Polar residues" evidence="2">
    <location>
        <begin position="253"/>
        <end position="270"/>
    </location>
</feature>
<feature type="compositionally biased region" description="Basic residues" evidence="2">
    <location>
        <begin position="165"/>
        <end position="174"/>
    </location>
</feature>
<organism evidence="4 5">
    <name type="scientific">Geotrypetes seraphini</name>
    <name type="common">Gaboon caecilian</name>
    <name type="synonym">Caecilia seraphini</name>
    <dbReference type="NCBI Taxonomy" id="260995"/>
    <lineage>
        <taxon>Eukaryota</taxon>
        <taxon>Metazoa</taxon>
        <taxon>Chordata</taxon>
        <taxon>Craniata</taxon>
        <taxon>Vertebrata</taxon>
        <taxon>Euteleostomi</taxon>
        <taxon>Amphibia</taxon>
        <taxon>Gymnophiona</taxon>
        <taxon>Geotrypetes</taxon>
    </lineage>
</organism>
<feature type="compositionally biased region" description="Polar residues" evidence="2">
    <location>
        <begin position="186"/>
        <end position="196"/>
    </location>
</feature>
<keyword evidence="1" id="KW-0175">Coiled coil</keyword>
<dbReference type="Pfam" id="PF15295">
    <property type="entry name" value="CCDC50_N"/>
    <property type="match status" value="1"/>
</dbReference>
<feature type="compositionally biased region" description="Basic and acidic residues" evidence="2">
    <location>
        <begin position="148"/>
        <end position="164"/>
    </location>
</feature>
<feature type="compositionally biased region" description="Basic and acidic residues" evidence="2">
    <location>
        <begin position="389"/>
        <end position="435"/>
    </location>
</feature>
<dbReference type="PANTHER" id="PTHR22115">
    <property type="entry name" value="C3ORF6 PROTEIN-RELATED"/>
    <property type="match status" value="1"/>
</dbReference>
<feature type="compositionally biased region" description="Basic and acidic residues" evidence="2">
    <location>
        <begin position="277"/>
        <end position="298"/>
    </location>
</feature>
<feature type="compositionally biased region" description="Basic and acidic residues" evidence="2">
    <location>
        <begin position="197"/>
        <end position="224"/>
    </location>
</feature>
<dbReference type="AlphaFoldDB" id="A0A6P8S8P6"/>
<dbReference type="InterPro" id="IPR029311">
    <property type="entry name" value="CCDC50_N"/>
</dbReference>
<feature type="region of interest" description="Disordered" evidence="2">
    <location>
        <begin position="389"/>
        <end position="472"/>
    </location>
</feature>
<sequence length="472" mass="55409">MADTSIDQTKLPGVKEVCRDFAVLEDHTLAYNLQEQEIEHHLASNIQRTRLVQHDLLVAKKLQEEEDLKSRARIQKHYKDLEHQDSEIAQEIQEKLVIEAEKRLRQEEKDEDIARKLQDKEIKERKRQTKQHTERLGHELFEDGYYQETRDHSRDKHKEYEHDSSRRHRNRERHYKPPSESKHSQSRFYTDMSEQQSHVEENPQKPCREQEARRAHRHEEHYDRPNSWNDRSTRSPLPRSVRDIDVDLEHATRQPSTNSGKPKSQSQDILCSTACHDGNHHNPEVPKRREYRKDEPSAKRGPPRSPSPCNGRTQANCHDPGTGSRGVRDTTHGKMRADVKHLELQDAQMARQLQEEELMASRSDMRAVQVAQDEEIARLLMAEEKKAYKRSKMLEKMPSDKRRQEPEWQPDTVEHTPPRSRDGPEVHRLKNDKPARPPPPQTLSDYAEFKGSQHISTRPSARSESTYKGSTH</sequence>
<feature type="region of interest" description="Disordered" evidence="2">
    <location>
        <begin position="122"/>
        <end position="338"/>
    </location>
</feature>
<dbReference type="FunCoup" id="A0A6P8S8P6">
    <property type="interactions" value="1022"/>
</dbReference>
<feature type="compositionally biased region" description="Basic and acidic residues" evidence="2">
    <location>
        <begin position="131"/>
        <end position="141"/>
    </location>
</feature>
<name>A0A6P8S8P6_GEOSA</name>
<dbReference type="GO" id="GO:0005737">
    <property type="term" value="C:cytoplasm"/>
    <property type="evidence" value="ECO:0007669"/>
    <property type="project" value="TreeGrafter"/>
</dbReference>
<evidence type="ECO:0000313" key="4">
    <source>
        <dbReference type="Proteomes" id="UP000515159"/>
    </source>
</evidence>
<evidence type="ECO:0000259" key="3">
    <source>
        <dbReference type="Pfam" id="PF15295"/>
    </source>
</evidence>
<feature type="compositionally biased region" description="Basic and acidic residues" evidence="2">
    <location>
        <begin position="326"/>
        <end position="338"/>
    </location>
</feature>